<sequence>MIPKAPSNGEKEGGLENSLQLKQLELNSLLEVTQAINFNLPEESLYKIFYFTLIANLKIKKFALYVFDSGWSCKVNNGTKTNFKSIELDQSFYNVSKILKLEKAADQFSEFDLLIPVAHKSQLLAIVFIGGLEPGEENTDVSFVQTFANIITVAIENKKLARKELQQEAFRKELEIARDVQSHLFPTSLPDNKKVVIEADYLPHQSIGGDYYDYVALNDNEFFICVADVSGKGIPAALLMSNFQACLRTMLRQTSDLKKIVTELNYITRLNARGERFITFFAMIVDLKSRKARYINAGHNPAIIIQDGIAETLDNGTTILGIFEDLPFLSEEMLEIKENSLLFLYTDGVTETSNIGEEEFGMERFVQLLSENSDQENRLIHKKLMEELNSFRGKKAFPDDITFVSCKIKGF</sequence>
<evidence type="ECO:0000256" key="1">
    <source>
        <dbReference type="ARBA" id="ARBA00022801"/>
    </source>
</evidence>
<dbReference type="PANTHER" id="PTHR43156">
    <property type="entry name" value="STAGE II SPORULATION PROTEIN E-RELATED"/>
    <property type="match status" value="1"/>
</dbReference>
<keyword evidence="4" id="KW-1185">Reference proteome</keyword>
<feature type="domain" description="PPM-type phosphatase" evidence="2">
    <location>
        <begin position="192"/>
        <end position="408"/>
    </location>
</feature>
<dbReference type="InterPro" id="IPR052016">
    <property type="entry name" value="Bact_Sigma-Reg"/>
</dbReference>
<reference evidence="3 4" key="1">
    <citation type="submission" date="2014-09" db="EMBL/GenBank/DDBJ databases">
        <title>Sporocytophaga myxococcoides PG-01 genome sequencing.</title>
        <authorList>
            <person name="Liu L."/>
            <person name="Gao P.J."/>
            <person name="Chen G.J."/>
            <person name="Wang L.S."/>
        </authorList>
    </citation>
    <scope>NUCLEOTIDE SEQUENCE [LARGE SCALE GENOMIC DNA]</scope>
    <source>
        <strain evidence="3 4">PG-01</strain>
    </source>
</reference>
<dbReference type="AlphaFoldDB" id="A0A098LDD8"/>
<dbReference type="RefSeq" id="WP_045462789.1">
    <property type="nucleotide sequence ID" value="NZ_BBLT01000004.1"/>
</dbReference>
<dbReference type="SUPFAM" id="SSF55781">
    <property type="entry name" value="GAF domain-like"/>
    <property type="match status" value="1"/>
</dbReference>
<evidence type="ECO:0000313" key="3">
    <source>
        <dbReference type="EMBL" id="GAL84956.1"/>
    </source>
</evidence>
<dbReference type="Pfam" id="PF07228">
    <property type="entry name" value="SpoIIE"/>
    <property type="match status" value="1"/>
</dbReference>
<dbReference type="GO" id="GO:0016791">
    <property type="term" value="F:phosphatase activity"/>
    <property type="evidence" value="ECO:0007669"/>
    <property type="project" value="TreeGrafter"/>
</dbReference>
<dbReference type="InterPro" id="IPR001932">
    <property type="entry name" value="PPM-type_phosphatase-like_dom"/>
</dbReference>
<evidence type="ECO:0000259" key="2">
    <source>
        <dbReference type="SMART" id="SM00331"/>
    </source>
</evidence>
<dbReference type="SUPFAM" id="SSF81606">
    <property type="entry name" value="PP2C-like"/>
    <property type="match status" value="1"/>
</dbReference>
<proteinExistence type="predicted"/>
<organism evidence="3 4">
    <name type="scientific">Sporocytophaga myxococcoides</name>
    <dbReference type="NCBI Taxonomy" id="153721"/>
    <lineage>
        <taxon>Bacteria</taxon>
        <taxon>Pseudomonadati</taxon>
        <taxon>Bacteroidota</taxon>
        <taxon>Cytophagia</taxon>
        <taxon>Cytophagales</taxon>
        <taxon>Cytophagaceae</taxon>
        <taxon>Sporocytophaga</taxon>
    </lineage>
</organism>
<dbReference type="OrthoDB" id="9763484at2"/>
<dbReference type="Gene3D" id="3.60.40.10">
    <property type="entry name" value="PPM-type phosphatase domain"/>
    <property type="match status" value="1"/>
</dbReference>
<dbReference type="EMBL" id="BBLT01000004">
    <property type="protein sequence ID" value="GAL84956.1"/>
    <property type="molecule type" value="Genomic_DNA"/>
</dbReference>
<comment type="caution">
    <text evidence="3">The sequence shown here is derived from an EMBL/GenBank/DDBJ whole genome shotgun (WGS) entry which is preliminary data.</text>
</comment>
<dbReference type="STRING" id="153721.MYP_2184"/>
<dbReference type="InterPro" id="IPR036457">
    <property type="entry name" value="PPM-type-like_dom_sf"/>
</dbReference>
<evidence type="ECO:0000313" key="4">
    <source>
        <dbReference type="Proteomes" id="UP000030185"/>
    </source>
</evidence>
<dbReference type="eggNOG" id="COG2208">
    <property type="taxonomic scope" value="Bacteria"/>
</dbReference>
<dbReference type="SMART" id="SM00331">
    <property type="entry name" value="PP2C_SIG"/>
    <property type="match status" value="1"/>
</dbReference>
<gene>
    <name evidence="3" type="ORF">MYP_2184</name>
</gene>
<dbReference type="Proteomes" id="UP000030185">
    <property type="component" value="Unassembled WGS sequence"/>
</dbReference>
<name>A0A098LDD8_9BACT</name>
<accession>A0A098LDD8</accession>
<protein>
    <submittedName>
        <fullName evidence="3">Serine phosphatase RsbU, regulator of sigma subunit</fullName>
    </submittedName>
</protein>
<keyword evidence="1" id="KW-0378">Hydrolase</keyword>
<dbReference type="PANTHER" id="PTHR43156:SF2">
    <property type="entry name" value="STAGE II SPORULATION PROTEIN E"/>
    <property type="match status" value="1"/>
</dbReference>